<evidence type="ECO:0000313" key="2">
    <source>
        <dbReference type="EMBL" id="QEC48774.1"/>
    </source>
</evidence>
<feature type="transmembrane region" description="Helical" evidence="1">
    <location>
        <begin position="44"/>
        <end position="64"/>
    </location>
</feature>
<dbReference type="AlphaFoldDB" id="A0A5B8U6R2"/>
<accession>A0A5B8U6R2</accession>
<protein>
    <submittedName>
        <fullName evidence="2">Uncharacterized protein</fullName>
    </submittedName>
</protein>
<dbReference type="Proteomes" id="UP000321805">
    <property type="component" value="Chromosome"/>
</dbReference>
<keyword evidence="1" id="KW-1133">Transmembrane helix</keyword>
<dbReference type="RefSeq" id="WP_146920688.1">
    <property type="nucleotide sequence ID" value="NZ_CP042430.1"/>
</dbReference>
<keyword evidence="1" id="KW-0472">Membrane</keyword>
<evidence type="ECO:0000256" key="1">
    <source>
        <dbReference type="SAM" id="Phobius"/>
    </source>
</evidence>
<organism evidence="2 3">
    <name type="scientific">Baekduia soli</name>
    <dbReference type="NCBI Taxonomy" id="496014"/>
    <lineage>
        <taxon>Bacteria</taxon>
        <taxon>Bacillati</taxon>
        <taxon>Actinomycetota</taxon>
        <taxon>Thermoleophilia</taxon>
        <taxon>Solirubrobacterales</taxon>
        <taxon>Baekduiaceae</taxon>
        <taxon>Baekduia</taxon>
    </lineage>
</organism>
<gene>
    <name evidence="2" type="ORF">FSW04_15135</name>
</gene>
<proteinExistence type="predicted"/>
<keyword evidence="3" id="KW-1185">Reference proteome</keyword>
<dbReference type="OrthoDB" id="673341at2"/>
<dbReference type="EMBL" id="CP042430">
    <property type="protein sequence ID" value="QEC48774.1"/>
    <property type="molecule type" value="Genomic_DNA"/>
</dbReference>
<reference evidence="2 3" key="1">
    <citation type="journal article" date="2018" name="J. Microbiol.">
        <title>Baekduia soli gen. nov., sp. nov., a novel bacterium isolated from the soil of Baekdu Mountain and proposal of a novel family name, Baekduiaceae fam. nov.</title>
        <authorList>
            <person name="An D.S."/>
            <person name="Siddiqi M.Z."/>
            <person name="Kim K.H."/>
            <person name="Yu H.S."/>
            <person name="Im W.T."/>
        </authorList>
    </citation>
    <scope>NUCLEOTIDE SEQUENCE [LARGE SCALE GENOMIC DNA]</scope>
    <source>
        <strain evidence="2 3">BR7-21</strain>
    </source>
</reference>
<keyword evidence="1" id="KW-0812">Transmembrane</keyword>
<evidence type="ECO:0000313" key="3">
    <source>
        <dbReference type="Proteomes" id="UP000321805"/>
    </source>
</evidence>
<sequence>MSTHAGTPAAGASHASPRAAKQRGVVVGLAQTATPLLFWWLDAAVVYALGIVLIAAIYVGFAVADGRPKVIAVESGVALAFVVVAAVAVTGSPWLLVAGLAGHGLKDLWQHRTHFVAGTRWWPPFCMVVDCVVAAALVVEIAAGLHFR</sequence>
<dbReference type="KEGG" id="bsol:FSW04_15135"/>
<feature type="transmembrane region" description="Helical" evidence="1">
    <location>
        <begin position="121"/>
        <end position="145"/>
    </location>
</feature>
<name>A0A5B8U6R2_9ACTN</name>
<feature type="transmembrane region" description="Helical" evidence="1">
    <location>
        <begin position="76"/>
        <end position="101"/>
    </location>
</feature>